<comment type="similarity">
    <text evidence="2 8">Belongs to the glycosyl hydrolase 28 family.</text>
</comment>
<evidence type="ECO:0000256" key="2">
    <source>
        <dbReference type="ARBA" id="ARBA00008834"/>
    </source>
</evidence>
<dbReference type="CDD" id="cd01709">
    <property type="entry name" value="RT_like_1"/>
    <property type="match status" value="1"/>
</dbReference>
<evidence type="ECO:0000313" key="11">
    <source>
        <dbReference type="EMBL" id="KAF3005630.1"/>
    </source>
</evidence>
<name>A0A9P4W8H1_CURKU</name>
<dbReference type="GO" id="GO:0005576">
    <property type="term" value="C:extracellular region"/>
    <property type="evidence" value="ECO:0007669"/>
    <property type="project" value="UniProtKB-SubCell"/>
</dbReference>
<dbReference type="Pfam" id="PF00295">
    <property type="entry name" value="Glyco_hydro_28"/>
    <property type="match status" value="1"/>
</dbReference>
<dbReference type="InterPro" id="IPR012334">
    <property type="entry name" value="Pectin_lyas_fold"/>
</dbReference>
<evidence type="ECO:0000256" key="8">
    <source>
        <dbReference type="RuleBase" id="RU361169"/>
    </source>
</evidence>
<evidence type="ECO:0000256" key="6">
    <source>
        <dbReference type="ARBA" id="ARBA00023295"/>
    </source>
</evidence>
<evidence type="ECO:0000256" key="4">
    <source>
        <dbReference type="ARBA" id="ARBA00022729"/>
    </source>
</evidence>
<proteinExistence type="inferred from homology"/>
<evidence type="ECO:0000256" key="9">
    <source>
        <dbReference type="SAM" id="MobiDB-lite"/>
    </source>
</evidence>
<feature type="compositionally biased region" description="Low complexity" evidence="9">
    <location>
        <begin position="868"/>
        <end position="879"/>
    </location>
</feature>
<dbReference type="GO" id="GO:0071555">
    <property type="term" value="P:cell wall organization"/>
    <property type="evidence" value="ECO:0007669"/>
    <property type="project" value="UniProtKB-KW"/>
</dbReference>
<dbReference type="InterPro" id="IPR000743">
    <property type="entry name" value="Glyco_hydro_28"/>
</dbReference>
<accession>A0A9P4W8H1</accession>
<feature type="chain" id="PRO_5040403414" evidence="10">
    <location>
        <begin position="20"/>
        <end position="1424"/>
    </location>
</feature>
<feature type="compositionally biased region" description="Basic and acidic residues" evidence="9">
    <location>
        <begin position="880"/>
        <end position="895"/>
    </location>
</feature>
<evidence type="ECO:0000256" key="5">
    <source>
        <dbReference type="ARBA" id="ARBA00022801"/>
    </source>
</evidence>
<feature type="region of interest" description="Disordered" evidence="9">
    <location>
        <begin position="1281"/>
        <end position="1303"/>
    </location>
</feature>
<feature type="signal peptide" evidence="10">
    <location>
        <begin position="1"/>
        <end position="19"/>
    </location>
</feature>
<dbReference type="Gene3D" id="2.160.20.10">
    <property type="entry name" value="Single-stranded right-handed beta-helix, Pectin lyase-like"/>
    <property type="match status" value="1"/>
</dbReference>
<keyword evidence="5 8" id="KW-0378">Hydrolase</keyword>
<dbReference type="Proteomes" id="UP000801428">
    <property type="component" value="Unassembled WGS sequence"/>
</dbReference>
<evidence type="ECO:0000256" key="3">
    <source>
        <dbReference type="ARBA" id="ARBA00022525"/>
    </source>
</evidence>
<evidence type="ECO:0000256" key="7">
    <source>
        <dbReference type="ARBA" id="ARBA00023316"/>
    </source>
</evidence>
<dbReference type="OrthoDB" id="74545at2759"/>
<gene>
    <name evidence="11" type="ORF">E8E13_002925</name>
</gene>
<dbReference type="PANTHER" id="PTHR37015">
    <property type="entry name" value="REVERSE TRANSCRIPTASE DOMAIN-CONTAINING PROTEIN"/>
    <property type="match status" value="1"/>
</dbReference>
<evidence type="ECO:0000313" key="12">
    <source>
        <dbReference type="Proteomes" id="UP000801428"/>
    </source>
</evidence>
<dbReference type="GO" id="GO:0004650">
    <property type="term" value="F:polygalacturonase activity"/>
    <property type="evidence" value="ECO:0007669"/>
    <property type="project" value="InterPro"/>
</dbReference>
<keyword evidence="7" id="KW-0961">Cell wall biogenesis/degradation</keyword>
<feature type="region of interest" description="Disordered" evidence="9">
    <location>
        <begin position="862"/>
        <end position="895"/>
    </location>
</feature>
<organism evidence="11 12">
    <name type="scientific">Curvularia kusanoi</name>
    <name type="common">Cochliobolus kusanoi</name>
    <dbReference type="NCBI Taxonomy" id="90978"/>
    <lineage>
        <taxon>Eukaryota</taxon>
        <taxon>Fungi</taxon>
        <taxon>Dikarya</taxon>
        <taxon>Ascomycota</taxon>
        <taxon>Pezizomycotina</taxon>
        <taxon>Dothideomycetes</taxon>
        <taxon>Pleosporomycetidae</taxon>
        <taxon>Pleosporales</taxon>
        <taxon>Pleosporineae</taxon>
        <taxon>Pleosporaceae</taxon>
        <taxon>Curvularia</taxon>
    </lineage>
</organism>
<keyword evidence="12" id="KW-1185">Reference proteome</keyword>
<comment type="subcellular location">
    <subcellularLocation>
        <location evidence="1">Secreted</location>
    </subcellularLocation>
</comment>
<dbReference type="SUPFAM" id="SSF51126">
    <property type="entry name" value="Pectin lyase-like"/>
    <property type="match status" value="1"/>
</dbReference>
<dbReference type="PANTHER" id="PTHR37015:SF2">
    <property type="entry name" value="REVERSE TRANSCRIPTASE DOMAIN-CONTAINING PROTEIN"/>
    <property type="match status" value="1"/>
</dbReference>
<dbReference type="InterPro" id="IPR011050">
    <property type="entry name" value="Pectin_lyase_fold/virulence"/>
</dbReference>
<reference evidence="11" key="1">
    <citation type="submission" date="2019-04" db="EMBL/GenBank/DDBJ databases">
        <title>Sequencing of skin fungus with MAO and IRED activity.</title>
        <authorList>
            <person name="Marsaioli A.J."/>
            <person name="Bonatto J.M.C."/>
            <person name="Reis Junior O."/>
        </authorList>
    </citation>
    <scope>NUCLEOTIDE SEQUENCE</scope>
    <source>
        <strain evidence="11">30M1</strain>
    </source>
</reference>
<dbReference type="GO" id="GO:0005975">
    <property type="term" value="P:carbohydrate metabolic process"/>
    <property type="evidence" value="ECO:0007669"/>
    <property type="project" value="InterPro"/>
</dbReference>
<evidence type="ECO:0000256" key="1">
    <source>
        <dbReference type="ARBA" id="ARBA00004613"/>
    </source>
</evidence>
<keyword evidence="6 8" id="KW-0326">Glycosidase</keyword>
<feature type="compositionally biased region" description="Polar residues" evidence="9">
    <location>
        <begin position="1281"/>
        <end position="1298"/>
    </location>
</feature>
<keyword evidence="3" id="KW-0964">Secreted</keyword>
<comment type="caution">
    <text evidence="11">The sequence shown here is derived from an EMBL/GenBank/DDBJ whole genome shotgun (WGS) entry which is preliminary data.</text>
</comment>
<dbReference type="EMBL" id="SWKU01000006">
    <property type="protein sequence ID" value="KAF3005630.1"/>
    <property type="molecule type" value="Genomic_DNA"/>
</dbReference>
<keyword evidence="4 10" id="KW-0732">Signal</keyword>
<evidence type="ECO:0000256" key="10">
    <source>
        <dbReference type="SAM" id="SignalP"/>
    </source>
</evidence>
<protein>
    <submittedName>
        <fullName evidence="11">Uncharacterized protein</fullName>
    </submittedName>
</protein>
<sequence>MRSISIFLALAASVTFVVASPFNDDFIPAGASIQLPRAGPLVSRKPREKDNWGNAVAHDRKKITIRASKNDTDDISDDFLWALKKANNGGLVHLKKNHKYVIGKKLDLSFLKDVYVDIGGELKYTNDIEYWQANNFYYPFQKSITFTVWGGKDIKIYSSSNSGVINGNGQAWWDGFSGAEILDPNNKFYRPILFFTDNATNIEVSGLHLKDSPCWTTFLVRTNNVIFDNIYIDAVSTNASSLPKNTDGFDSLNVDGLTVTNTRVNVGDDCFSPKPNTTNIFVKNLWCNGTHGVSMGSIGQYPGVMDFISNAWIENVTLLNGQNGARLKAWAGPDVGYGYIDNITYKDIIVENTDAPVVLDQCYFNINETTCAKYPSKTITNAKLEELSKQHQVFQKQHAALISAANAESDPLQRLNKVVDGTKRCLGVKTSKHKDDESRPGRVISGSTRDPRLEIDLKTVDRFLDQARFDPSVSSDILKNWEEKLVHYVTVQATKYEYADLYGKLVTEWLSFDKAAKADGDGETGESFEEFPSAKKLEARKKWEESVFEPASVDVPALKNYLKHLFVVDKKNAASALSNLRKQVADFEKSLTHSSQFNTHTLRWIIRSLQTSDLLSNEKREVLRDFLSNDIILSEIADVLNTRMEALDRWSWGDYVLLEQQRQVNGQFQVQMQEDVLQAIFLHYIGVKWSVFFKKAFLNLRNDSKMWKSNIPDIPQSDHLRRGYFLGATSGGSTGTLDQLRSNIQRNRYFTNQLLTREEQQVQHNDGEEEADYAEFVGEKPNPAPASAYANLGAYTPYSSGFGNVQPEATDGFSAEFQPIAAANHASGASLFGVNNQQAQPTVSGGLFGGFKPTLPAGTTASRSMFAPSYQPTSPQYSPVRDEYGSDEEEHSKNPMDAKQSLLHILAAEIMLNTHLNGEISCFRTTFESWNSLLPHETVLVILKFLGVSDTWKSFFRSFLEVPLKFAEDHESSEPRPRRRGTPDLHALSDVFGEVVLFCLDFSINQSTKGALLHRMQDDLWFWNRDFETCAEAWTTIKDFADFTGTQIDNVKSGSIRVTKQGSKEIDDRLPRGDIRWGFLYLNPSNGRFDIDHKMVDSHVKELRQQLQGKPKSVIDWVQTWNSYATTFFSTNFGKPATCFGREHIDTMLATHRRIQESVFSGSNVVQHLKQMIADRFGVSNIPDGFLYFPVELGGLDLQSPFVGLLQLRESVRAKPYDLLREFEEKELDDYNNAKQHFEEDILPAHLSAAQHLGQRDNPFAKVQFAQPTIPSAHQVQSATLFGQPQQPKARSQPTNDPFGNKLFRPTDGDTFFSLSEYTRYRESHLTGRTANLRNVFLSLLKRPIEAPVEASPQITHALSELQGKNLRGIVKNWGSMDAYWKWIAQMYGPDMVTRFGGLNVVDPGWLPIGMVSQFRQRRMKWQG</sequence>